<gene>
    <name evidence="5" type="ORF">K0T92_11585</name>
</gene>
<accession>A0ABS7D6C9</accession>
<keyword evidence="2" id="KW-0238">DNA-binding</keyword>
<keyword evidence="3" id="KW-0804">Transcription</keyword>
<dbReference type="SMART" id="SM00342">
    <property type="entry name" value="HTH_ARAC"/>
    <property type="match status" value="1"/>
</dbReference>
<dbReference type="InterPro" id="IPR003313">
    <property type="entry name" value="AraC-bd"/>
</dbReference>
<evidence type="ECO:0000313" key="5">
    <source>
        <dbReference type="EMBL" id="MBW7475391.1"/>
    </source>
</evidence>
<name>A0ABS7D6C9_9BACL</name>
<evidence type="ECO:0000313" key="6">
    <source>
        <dbReference type="Proteomes" id="UP000812277"/>
    </source>
</evidence>
<dbReference type="InterPro" id="IPR018060">
    <property type="entry name" value="HTH_AraC"/>
</dbReference>
<proteinExistence type="predicted"/>
<keyword evidence="6" id="KW-1185">Reference proteome</keyword>
<dbReference type="Pfam" id="PF02311">
    <property type="entry name" value="AraC_binding"/>
    <property type="match status" value="1"/>
</dbReference>
<organism evidence="5 6">
    <name type="scientific">Paenibacillus oenotherae</name>
    <dbReference type="NCBI Taxonomy" id="1435645"/>
    <lineage>
        <taxon>Bacteria</taxon>
        <taxon>Bacillati</taxon>
        <taxon>Bacillota</taxon>
        <taxon>Bacilli</taxon>
        <taxon>Bacillales</taxon>
        <taxon>Paenibacillaceae</taxon>
        <taxon>Paenibacillus</taxon>
    </lineage>
</organism>
<dbReference type="SUPFAM" id="SSF51215">
    <property type="entry name" value="Regulatory protein AraC"/>
    <property type="match status" value="1"/>
</dbReference>
<evidence type="ECO:0000259" key="4">
    <source>
        <dbReference type="PROSITE" id="PS01124"/>
    </source>
</evidence>
<evidence type="ECO:0000256" key="1">
    <source>
        <dbReference type="ARBA" id="ARBA00023015"/>
    </source>
</evidence>
<dbReference type="InterPro" id="IPR037923">
    <property type="entry name" value="HTH-like"/>
</dbReference>
<evidence type="ECO:0000256" key="3">
    <source>
        <dbReference type="ARBA" id="ARBA00023163"/>
    </source>
</evidence>
<dbReference type="Pfam" id="PF12833">
    <property type="entry name" value="HTH_18"/>
    <property type="match status" value="1"/>
</dbReference>
<dbReference type="InterPro" id="IPR009057">
    <property type="entry name" value="Homeodomain-like_sf"/>
</dbReference>
<keyword evidence="1" id="KW-0805">Transcription regulation</keyword>
<reference evidence="5 6" key="1">
    <citation type="submission" date="2021-07" db="EMBL/GenBank/DDBJ databases">
        <title>Paenibacillus radiodurans sp. nov., isolated from the southeastern edge of Tengger Desert.</title>
        <authorList>
            <person name="Zhang G."/>
        </authorList>
    </citation>
    <scope>NUCLEOTIDE SEQUENCE [LARGE SCALE GENOMIC DNA]</scope>
    <source>
        <strain evidence="5 6">DT7-4</strain>
    </source>
</reference>
<protein>
    <submittedName>
        <fullName evidence="5">AraC family transcriptional regulator</fullName>
    </submittedName>
</protein>
<dbReference type="Gene3D" id="1.10.10.60">
    <property type="entry name" value="Homeodomain-like"/>
    <property type="match status" value="2"/>
</dbReference>
<sequence length="287" mass="33623">MRPVVPYVRESEFALRKPWRFPERRLLDYLLVYIQDGSCLFWVDHREYRFQAGQFCLVQPGSLVVLEGLTDTNTPFIHFDIFYNTERERSFPTRAGQVDLTAYQELLQPRLDDVYGIEVPVNIEPLQPTKFRETFLQIIELCLQQDPVLQLKNQVLVTELIVSLLETYYAPIRGTRQTVQTFDWITSYFSLNLSEPLTLQDMAGRANLSVSRFSATFKKRYGMSPHQYLLHMRVNHAMELLRNTELNQEEIASYCGFADLHHFSKTFKKRSGYSPGQWKSSSSRQLT</sequence>
<evidence type="ECO:0000256" key="2">
    <source>
        <dbReference type="ARBA" id="ARBA00023125"/>
    </source>
</evidence>
<dbReference type="PROSITE" id="PS01124">
    <property type="entry name" value="HTH_ARAC_FAMILY_2"/>
    <property type="match status" value="1"/>
</dbReference>
<feature type="domain" description="HTH araC/xylS-type" evidence="4">
    <location>
        <begin position="183"/>
        <end position="281"/>
    </location>
</feature>
<dbReference type="EMBL" id="JAHZIJ010000006">
    <property type="protein sequence ID" value="MBW7475391.1"/>
    <property type="molecule type" value="Genomic_DNA"/>
</dbReference>
<comment type="caution">
    <text evidence="5">The sequence shown here is derived from an EMBL/GenBank/DDBJ whole genome shotgun (WGS) entry which is preliminary data.</text>
</comment>
<dbReference type="SUPFAM" id="SSF46689">
    <property type="entry name" value="Homeodomain-like"/>
    <property type="match status" value="2"/>
</dbReference>
<dbReference type="PANTHER" id="PTHR46796">
    <property type="entry name" value="HTH-TYPE TRANSCRIPTIONAL ACTIVATOR RHAS-RELATED"/>
    <property type="match status" value="1"/>
</dbReference>
<dbReference type="Proteomes" id="UP000812277">
    <property type="component" value="Unassembled WGS sequence"/>
</dbReference>
<dbReference type="InterPro" id="IPR050204">
    <property type="entry name" value="AraC_XylS_family_regulators"/>
</dbReference>